<dbReference type="InterPro" id="IPR042450">
    <property type="entry name" value="EEF1E1"/>
</dbReference>
<dbReference type="Pfam" id="PF21972">
    <property type="entry name" value="Arc1p_N_like"/>
    <property type="match status" value="1"/>
</dbReference>
<dbReference type="PANTHER" id="PTHR44490:SF1">
    <property type="entry name" value="EUKARYOTIC TRANSLATION ELONGATION FACTOR 1 EPSILON-1"/>
    <property type="match status" value="1"/>
</dbReference>
<dbReference type="CDD" id="cd10305">
    <property type="entry name" value="GST_C_AIMP3"/>
    <property type="match status" value="1"/>
</dbReference>
<dbReference type="InterPro" id="IPR053836">
    <property type="entry name" value="Arc1-like_N"/>
</dbReference>
<keyword evidence="3" id="KW-1185">Reference proteome</keyword>
<dbReference type="GO" id="GO:0017101">
    <property type="term" value="C:aminoacyl-tRNA synthetase multienzyme complex"/>
    <property type="evidence" value="ECO:0007669"/>
    <property type="project" value="InterPro"/>
</dbReference>
<protein>
    <submittedName>
        <fullName evidence="2">Eukaryotic translation elongation factor 1 epsilon-1</fullName>
    </submittedName>
</protein>
<dbReference type="Gene3D" id="1.20.1050.10">
    <property type="match status" value="1"/>
</dbReference>
<dbReference type="GO" id="GO:0005737">
    <property type="term" value="C:cytoplasm"/>
    <property type="evidence" value="ECO:0007669"/>
    <property type="project" value="TreeGrafter"/>
</dbReference>
<dbReference type="InterPro" id="IPR036282">
    <property type="entry name" value="Glutathione-S-Trfase_C_sf"/>
</dbReference>
<gene>
    <name evidence="2" type="ORF">ALC62_02252</name>
</gene>
<dbReference type="STRING" id="456900.A0A151IN65"/>
<dbReference type="SUPFAM" id="SSF47616">
    <property type="entry name" value="GST C-terminal domain-like"/>
    <property type="match status" value="1"/>
</dbReference>
<evidence type="ECO:0000313" key="2">
    <source>
        <dbReference type="EMBL" id="KYN06792.1"/>
    </source>
</evidence>
<feature type="domain" description="Nuclear-export cofactor Arc1-like N-terminal" evidence="1">
    <location>
        <begin position="71"/>
        <end position="157"/>
    </location>
</feature>
<evidence type="ECO:0000313" key="3">
    <source>
        <dbReference type="Proteomes" id="UP000078542"/>
    </source>
</evidence>
<keyword evidence="2" id="KW-0648">Protein biosynthesis</keyword>
<dbReference type="GO" id="GO:0005634">
    <property type="term" value="C:nucleus"/>
    <property type="evidence" value="ECO:0007669"/>
    <property type="project" value="TreeGrafter"/>
</dbReference>
<dbReference type="EMBL" id="KQ976959">
    <property type="protein sequence ID" value="KYN06792.1"/>
    <property type="molecule type" value="Genomic_DNA"/>
</dbReference>
<reference evidence="2 3" key="1">
    <citation type="submission" date="2016-03" db="EMBL/GenBank/DDBJ databases">
        <title>Cyphomyrmex costatus WGS genome.</title>
        <authorList>
            <person name="Nygaard S."/>
            <person name="Hu H."/>
            <person name="Boomsma J."/>
            <person name="Zhang G."/>
        </authorList>
    </citation>
    <scope>NUCLEOTIDE SEQUENCE [LARGE SCALE GENOMIC DNA]</scope>
    <source>
        <strain evidence="2">MS0001</strain>
        <tissue evidence="2">Whole body</tissue>
    </source>
</reference>
<dbReference type="AlphaFoldDB" id="A0A151IN65"/>
<dbReference type="GO" id="GO:0043517">
    <property type="term" value="P:positive regulation of DNA damage response, signal transduction by p53 class mediator"/>
    <property type="evidence" value="ECO:0007669"/>
    <property type="project" value="InterPro"/>
</dbReference>
<organism evidence="2 3">
    <name type="scientific">Cyphomyrmex costatus</name>
    <dbReference type="NCBI Taxonomy" id="456900"/>
    <lineage>
        <taxon>Eukaryota</taxon>
        <taxon>Metazoa</taxon>
        <taxon>Ecdysozoa</taxon>
        <taxon>Arthropoda</taxon>
        <taxon>Hexapoda</taxon>
        <taxon>Insecta</taxon>
        <taxon>Pterygota</taxon>
        <taxon>Neoptera</taxon>
        <taxon>Endopterygota</taxon>
        <taxon>Hymenoptera</taxon>
        <taxon>Apocrita</taxon>
        <taxon>Aculeata</taxon>
        <taxon>Formicoidea</taxon>
        <taxon>Formicidae</taxon>
        <taxon>Myrmicinae</taxon>
        <taxon>Cyphomyrmex</taxon>
    </lineage>
</organism>
<dbReference type="GO" id="GO:0003746">
    <property type="term" value="F:translation elongation factor activity"/>
    <property type="evidence" value="ECO:0007669"/>
    <property type="project" value="UniProtKB-KW"/>
</dbReference>
<dbReference type="PANTHER" id="PTHR44490">
    <property type="entry name" value="EUKARYOTIC TRANSLATION ELONGATION FACTOR 1 EPSILON-1"/>
    <property type="match status" value="1"/>
</dbReference>
<name>A0A151IN65_9HYME</name>
<proteinExistence type="predicted"/>
<dbReference type="InterPro" id="IPR053837">
    <property type="entry name" value="AIMP3/p18_C"/>
</dbReference>
<accession>A0A151IN65</accession>
<sequence length="176" mass="20278">MGLCNIECVERIARYLDVSPGKLQISDKNIVFIPEYAEKNLPAIQGFSTIVQALVRRSKCSDILSNEKETQALIQQWLEYIVICINYADVPANAKRILNASELNTILKDVPYIIGTKKTIADIALYYVLHSIMKGLSLHQKAQYIHVSRWFDNIQQEEKLRRELELISFNLLHIFL</sequence>
<evidence type="ECO:0000259" key="1">
    <source>
        <dbReference type="Pfam" id="PF21972"/>
    </source>
</evidence>
<dbReference type="Proteomes" id="UP000078542">
    <property type="component" value="Unassembled WGS sequence"/>
</dbReference>
<keyword evidence="2" id="KW-0251">Elongation factor</keyword>